<dbReference type="InterPro" id="IPR025870">
    <property type="entry name" value="Glyoxalase-like_dom"/>
</dbReference>
<dbReference type="EMBL" id="CAJMXA010000082">
    <property type="protein sequence ID" value="CAE6415160.1"/>
    <property type="molecule type" value="Genomic_DNA"/>
</dbReference>
<dbReference type="Pfam" id="PF13468">
    <property type="entry name" value="Glyoxalase_3"/>
    <property type="match status" value="1"/>
</dbReference>
<feature type="domain" description="Glyoxalase-like" evidence="1">
    <location>
        <begin position="8"/>
        <end position="186"/>
    </location>
</feature>
<dbReference type="PANTHER" id="PTHR40265:SF1">
    <property type="entry name" value="GLYOXALASE-LIKE DOMAIN-CONTAINING PROTEIN"/>
    <property type="match status" value="1"/>
</dbReference>
<proteinExistence type="predicted"/>
<comment type="caution">
    <text evidence="2">The sequence shown here is derived from an EMBL/GenBank/DDBJ whole genome shotgun (WGS) entry which is preliminary data.</text>
</comment>
<dbReference type="PANTHER" id="PTHR40265">
    <property type="entry name" value="BLL2707 PROTEIN"/>
    <property type="match status" value="1"/>
</dbReference>
<evidence type="ECO:0000313" key="3">
    <source>
        <dbReference type="Proteomes" id="UP000663853"/>
    </source>
</evidence>
<protein>
    <recommendedName>
        <fullName evidence="1">Glyoxalase-like domain-containing protein</fullName>
    </recommendedName>
</protein>
<evidence type="ECO:0000259" key="1">
    <source>
        <dbReference type="Pfam" id="PF13468"/>
    </source>
</evidence>
<sequence>MSPPTNILDHIVHLSPPGRLSEAVTHWERLGFKVTPGGKHAGGLTSNALVALADGVYIELIAFEKPPTEPPASDDWWAKKHPGWIAWACLGLDDYIDKIIAERDQGFNSGVEYQKGQDGGRKRASDGKELKWRVTIPREKHGRDTVPFFCQDLTPRELRVPAADLGTHDNTAVGIAHLYLTVPQAQFNKAKAQLSVVLDAQPNESDEWELVVPHGRYNPAPRLKLIGSADEITGIVEVGFYVKQVRDEDAADGFGKVVFEEL</sequence>
<evidence type="ECO:0000313" key="2">
    <source>
        <dbReference type="EMBL" id="CAE6415160.1"/>
    </source>
</evidence>
<accession>A0A8H3A9X6</accession>
<dbReference type="Proteomes" id="UP000663853">
    <property type="component" value="Unassembled WGS sequence"/>
</dbReference>
<gene>
    <name evidence="2" type="ORF">RDB_LOCUS5325</name>
</gene>
<reference evidence="2" key="1">
    <citation type="submission" date="2021-01" db="EMBL/GenBank/DDBJ databases">
        <authorList>
            <person name="Kaushik A."/>
        </authorList>
    </citation>
    <scope>NUCLEOTIDE SEQUENCE</scope>
    <source>
        <strain evidence="2">AG6-10EEA</strain>
    </source>
</reference>
<dbReference type="Gene3D" id="3.10.180.10">
    <property type="entry name" value="2,3-Dihydroxybiphenyl 1,2-Dioxygenase, domain 1"/>
    <property type="match status" value="1"/>
</dbReference>
<organism evidence="2 3">
    <name type="scientific">Rhizoctonia solani</name>
    <dbReference type="NCBI Taxonomy" id="456999"/>
    <lineage>
        <taxon>Eukaryota</taxon>
        <taxon>Fungi</taxon>
        <taxon>Dikarya</taxon>
        <taxon>Basidiomycota</taxon>
        <taxon>Agaricomycotina</taxon>
        <taxon>Agaricomycetes</taxon>
        <taxon>Cantharellales</taxon>
        <taxon>Ceratobasidiaceae</taxon>
        <taxon>Rhizoctonia</taxon>
    </lineage>
</organism>
<dbReference type="SUPFAM" id="SSF54593">
    <property type="entry name" value="Glyoxalase/Bleomycin resistance protein/Dihydroxybiphenyl dioxygenase"/>
    <property type="match status" value="1"/>
</dbReference>
<dbReference type="AlphaFoldDB" id="A0A8H3A9X6"/>
<dbReference type="InterPro" id="IPR029068">
    <property type="entry name" value="Glyas_Bleomycin-R_OHBP_Dase"/>
</dbReference>
<name>A0A8H3A9X6_9AGAM</name>